<feature type="domain" description="PB1" evidence="1">
    <location>
        <begin position="19"/>
        <end position="102"/>
    </location>
</feature>
<proteinExistence type="predicted"/>
<accession>A0A9D5HEF9</accession>
<reference evidence="2" key="2">
    <citation type="journal article" date="2022" name="Hortic Res">
        <title>The genome of Dioscorea zingiberensis sheds light on the biosynthesis, origin and evolution of the medicinally important diosgenin saponins.</title>
        <authorList>
            <person name="Li Y."/>
            <person name="Tan C."/>
            <person name="Li Z."/>
            <person name="Guo J."/>
            <person name="Li S."/>
            <person name="Chen X."/>
            <person name="Wang C."/>
            <person name="Dai X."/>
            <person name="Yang H."/>
            <person name="Song W."/>
            <person name="Hou L."/>
            <person name="Xu J."/>
            <person name="Tong Z."/>
            <person name="Xu A."/>
            <person name="Yuan X."/>
            <person name="Wang W."/>
            <person name="Yang Q."/>
            <person name="Chen L."/>
            <person name="Sun Z."/>
            <person name="Wang K."/>
            <person name="Pan B."/>
            <person name="Chen J."/>
            <person name="Bao Y."/>
            <person name="Liu F."/>
            <person name="Qi X."/>
            <person name="Gang D.R."/>
            <person name="Wen J."/>
            <person name="Li J."/>
        </authorList>
    </citation>
    <scope>NUCLEOTIDE SEQUENCE</scope>
    <source>
        <strain evidence="2">Dzin_1.0</strain>
    </source>
</reference>
<dbReference type="InterPro" id="IPR000270">
    <property type="entry name" value="PB1_dom"/>
</dbReference>
<dbReference type="Pfam" id="PF00564">
    <property type="entry name" value="PB1"/>
    <property type="match status" value="1"/>
</dbReference>
<name>A0A9D5HEF9_9LILI</name>
<dbReference type="SMART" id="SM00666">
    <property type="entry name" value="PB1"/>
    <property type="match status" value="1"/>
</dbReference>
<dbReference type="SUPFAM" id="SSF54277">
    <property type="entry name" value="CAD &amp; PB1 domains"/>
    <property type="match status" value="1"/>
</dbReference>
<evidence type="ECO:0000313" key="2">
    <source>
        <dbReference type="EMBL" id="KAJ0973320.1"/>
    </source>
</evidence>
<organism evidence="2 3">
    <name type="scientific">Dioscorea zingiberensis</name>
    <dbReference type="NCBI Taxonomy" id="325984"/>
    <lineage>
        <taxon>Eukaryota</taxon>
        <taxon>Viridiplantae</taxon>
        <taxon>Streptophyta</taxon>
        <taxon>Embryophyta</taxon>
        <taxon>Tracheophyta</taxon>
        <taxon>Spermatophyta</taxon>
        <taxon>Magnoliopsida</taxon>
        <taxon>Liliopsida</taxon>
        <taxon>Dioscoreales</taxon>
        <taxon>Dioscoreaceae</taxon>
        <taxon>Dioscorea</taxon>
    </lineage>
</organism>
<dbReference type="Gene3D" id="3.10.20.90">
    <property type="entry name" value="Phosphatidylinositol 3-kinase Catalytic Subunit, Chain A, domain 1"/>
    <property type="match status" value="1"/>
</dbReference>
<sequence length="160" mass="18264">MAGEKILAMCHFGGVFVYNSDESMSYVGEEAHAIEITREMKFSDFKSEISSMFNSNTDPLTIKYFLPKNKTNYITVCNDIDLKRMVDIYADSGTTDVYVLKMNGTMIRRAPDDSGTSTDGDTVALPTLRDAKRRRLNIAAREHMIMLRMSLWAKFIHKDR</sequence>
<comment type="caution">
    <text evidence="2">The sequence shown here is derived from an EMBL/GenBank/DDBJ whole genome shotgun (WGS) entry which is preliminary data.</text>
</comment>
<evidence type="ECO:0000259" key="1">
    <source>
        <dbReference type="SMART" id="SM00666"/>
    </source>
</evidence>
<reference evidence="2" key="1">
    <citation type="submission" date="2021-03" db="EMBL/GenBank/DDBJ databases">
        <authorList>
            <person name="Li Z."/>
            <person name="Yang C."/>
        </authorList>
    </citation>
    <scope>NUCLEOTIDE SEQUENCE</scope>
    <source>
        <strain evidence="2">Dzin_1.0</strain>
        <tissue evidence="2">Leaf</tissue>
    </source>
</reference>
<dbReference type="Proteomes" id="UP001085076">
    <property type="component" value="Miscellaneous, Linkage group lg05"/>
</dbReference>
<protein>
    <recommendedName>
        <fullName evidence="1">PB1 domain-containing protein</fullName>
    </recommendedName>
</protein>
<evidence type="ECO:0000313" key="3">
    <source>
        <dbReference type="Proteomes" id="UP001085076"/>
    </source>
</evidence>
<dbReference type="AlphaFoldDB" id="A0A9D5HEF9"/>
<dbReference type="OrthoDB" id="125347at2759"/>
<gene>
    <name evidence="2" type="ORF">J5N97_021279</name>
</gene>
<dbReference type="EMBL" id="JAGGNH010000005">
    <property type="protein sequence ID" value="KAJ0973320.1"/>
    <property type="molecule type" value="Genomic_DNA"/>
</dbReference>
<keyword evidence="3" id="KW-1185">Reference proteome</keyword>